<dbReference type="RefSeq" id="WP_213110082.1">
    <property type="nucleotide sequence ID" value="NZ_JAGYPJ010000001.1"/>
</dbReference>
<proteinExistence type="predicted"/>
<organism evidence="3 4">
    <name type="scientific">Lederbergia citrisecunda</name>
    <dbReference type="NCBI Taxonomy" id="2833583"/>
    <lineage>
        <taxon>Bacteria</taxon>
        <taxon>Bacillati</taxon>
        <taxon>Bacillota</taxon>
        <taxon>Bacilli</taxon>
        <taxon>Bacillales</taxon>
        <taxon>Bacillaceae</taxon>
        <taxon>Lederbergia</taxon>
    </lineage>
</organism>
<evidence type="ECO:0000256" key="1">
    <source>
        <dbReference type="SAM" id="MobiDB-lite"/>
    </source>
</evidence>
<dbReference type="Pfam" id="PF03205">
    <property type="entry name" value="MobB"/>
    <property type="match status" value="1"/>
</dbReference>
<reference evidence="3 4" key="1">
    <citation type="submission" date="2021-05" db="EMBL/GenBank/DDBJ databases">
        <title>Novel Bacillus species.</title>
        <authorList>
            <person name="Liu G."/>
        </authorList>
    </citation>
    <scope>NUCLEOTIDE SEQUENCE [LARGE SCALE GENOMIC DNA]</scope>
    <source>
        <strain evidence="3 4">FJAT-49732</strain>
    </source>
</reference>
<keyword evidence="4" id="KW-1185">Reference proteome</keyword>
<dbReference type="NCBIfam" id="TIGR00176">
    <property type="entry name" value="mobB"/>
    <property type="match status" value="1"/>
</dbReference>
<evidence type="ECO:0000313" key="3">
    <source>
        <dbReference type="EMBL" id="MBS4199394.1"/>
    </source>
</evidence>
<dbReference type="PANTHER" id="PTHR40072">
    <property type="entry name" value="MOLYBDOPTERIN-GUANINE DINUCLEOTIDE BIOSYNTHESIS ADAPTER PROTEIN-RELATED"/>
    <property type="match status" value="1"/>
</dbReference>
<dbReference type="InterPro" id="IPR052539">
    <property type="entry name" value="MGD_biosynthesis_adapter"/>
</dbReference>
<dbReference type="InterPro" id="IPR004435">
    <property type="entry name" value="MobB_dom"/>
</dbReference>
<dbReference type="PANTHER" id="PTHR40072:SF1">
    <property type="entry name" value="MOLYBDOPTERIN-GUANINE DINUCLEOTIDE BIOSYNTHESIS ADAPTER PROTEIN"/>
    <property type="match status" value="1"/>
</dbReference>
<evidence type="ECO:0000259" key="2">
    <source>
        <dbReference type="Pfam" id="PF03205"/>
    </source>
</evidence>
<dbReference type="EMBL" id="JAGYPJ010000001">
    <property type="protein sequence ID" value="MBS4199394.1"/>
    <property type="molecule type" value="Genomic_DNA"/>
</dbReference>
<comment type="caution">
    <text evidence="3">The sequence shown here is derived from an EMBL/GenBank/DDBJ whole genome shotgun (WGS) entry which is preliminary data.</text>
</comment>
<sequence length="167" mass="19038">MGGSKIFQIVGYQNSGKTTLMEKLIKSGNERGLRVGTIKHHGHGGPLDHPNPNKDSKRHTLAGSVISSVAGDDSLLIEATGNNWKFEEIIHIYHHFGLDLILVEGYKKSSYPKAVLIRNEEDLYLLEKLNNIKAVISWIPIETNHRVFLQKQLDEFVDFFYHCFFFD</sequence>
<dbReference type="InterPro" id="IPR027417">
    <property type="entry name" value="P-loop_NTPase"/>
</dbReference>
<gene>
    <name evidence="3" type="primary">mobB</name>
    <name evidence="3" type="ORF">KHA93_06980</name>
</gene>
<dbReference type="GO" id="GO:0005525">
    <property type="term" value="F:GTP binding"/>
    <property type="evidence" value="ECO:0007669"/>
    <property type="project" value="InterPro"/>
</dbReference>
<feature type="domain" description="Molybdopterin-guanine dinucleotide biosynthesis protein B (MobB)" evidence="2">
    <location>
        <begin position="6"/>
        <end position="138"/>
    </location>
</feature>
<name>A0A942TP45_9BACI</name>
<dbReference type="Proteomes" id="UP000682713">
    <property type="component" value="Unassembled WGS sequence"/>
</dbReference>
<dbReference type="CDD" id="cd03116">
    <property type="entry name" value="MobB"/>
    <property type="match status" value="1"/>
</dbReference>
<dbReference type="Gene3D" id="3.40.50.300">
    <property type="entry name" value="P-loop containing nucleotide triphosphate hydrolases"/>
    <property type="match status" value="1"/>
</dbReference>
<dbReference type="SUPFAM" id="SSF52540">
    <property type="entry name" value="P-loop containing nucleoside triphosphate hydrolases"/>
    <property type="match status" value="1"/>
</dbReference>
<dbReference type="GO" id="GO:0006777">
    <property type="term" value="P:Mo-molybdopterin cofactor biosynthetic process"/>
    <property type="evidence" value="ECO:0007669"/>
    <property type="project" value="InterPro"/>
</dbReference>
<accession>A0A942TP45</accession>
<evidence type="ECO:0000313" key="4">
    <source>
        <dbReference type="Proteomes" id="UP000682713"/>
    </source>
</evidence>
<protein>
    <submittedName>
        <fullName evidence="3">Molybdopterin-guanine dinucleotide biosynthesis protein B</fullName>
    </submittedName>
</protein>
<dbReference type="AlphaFoldDB" id="A0A942TP45"/>
<feature type="region of interest" description="Disordered" evidence="1">
    <location>
        <begin position="35"/>
        <end position="57"/>
    </location>
</feature>